<name>E9HSE1_DAPPU</name>
<protein>
    <submittedName>
        <fullName evidence="1">Uncharacterized protein</fullName>
    </submittedName>
</protein>
<accession>E9HSE1</accession>
<proteinExistence type="predicted"/>
<dbReference type="HOGENOM" id="CLU_3034477_0_0_1"/>
<dbReference type="InParanoid" id="E9HSE1"/>
<gene>
    <name evidence="1" type="ORF">DAPPUDRAFT_264823</name>
</gene>
<reference evidence="1 2" key="1">
    <citation type="journal article" date="2011" name="Science">
        <title>The ecoresponsive genome of Daphnia pulex.</title>
        <authorList>
            <person name="Colbourne J.K."/>
            <person name="Pfrender M.E."/>
            <person name="Gilbert D."/>
            <person name="Thomas W.K."/>
            <person name="Tucker A."/>
            <person name="Oakley T.H."/>
            <person name="Tokishita S."/>
            <person name="Aerts A."/>
            <person name="Arnold G.J."/>
            <person name="Basu M.K."/>
            <person name="Bauer D.J."/>
            <person name="Caceres C.E."/>
            <person name="Carmel L."/>
            <person name="Casola C."/>
            <person name="Choi J.H."/>
            <person name="Detter J.C."/>
            <person name="Dong Q."/>
            <person name="Dusheyko S."/>
            <person name="Eads B.D."/>
            <person name="Frohlich T."/>
            <person name="Geiler-Samerotte K.A."/>
            <person name="Gerlach D."/>
            <person name="Hatcher P."/>
            <person name="Jogdeo S."/>
            <person name="Krijgsveld J."/>
            <person name="Kriventseva E.V."/>
            <person name="Kultz D."/>
            <person name="Laforsch C."/>
            <person name="Lindquist E."/>
            <person name="Lopez J."/>
            <person name="Manak J.R."/>
            <person name="Muller J."/>
            <person name="Pangilinan J."/>
            <person name="Patwardhan R.P."/>
            <person name="Pitluck S."/>
            <person name="Pritham E.J."/>
            <person name="Rechtsteiner A."/>
            <person name="Rho M."/>
            <person name="Rogozin I.B."/>
            <person name="Sakarya O."/>
            <person name="Salamov A."/>
            <person name="Schaack S."/>
            <person name="Shapiro H."/>
            <person name="Shiga Y."/>
            <person name="Skalitzky C."/>
            <person name="Smith Z."/>
            <person name="Souvorov A."/>
            <person name="Sung W."/>
            <person name="Tang Z."/>
            <person name="Tsuchiya D."/>
            <person name="Tu H."/>
            <person name="Vos H."/>
            <person name="Wang M."/>
            <person name="Wolf Y.I."/>
            <person name="Yamagata H."/>
            <person name="Yamada T."/>
            <person name="Ye Y."/>
            <person name="Shaw J.R."/>
            <person name="Andrews J."/>
            <person name="Crease T.J."/>
            <person name="Tang H."/>
            <person name="Lucas S.M."/>
            <person name="Robertson H.M."/>
            <person name="Bork P."/>
            <person name="Koonin E.V."/>
            <person name="Zdobnov E.M."/>
            <person name="Grigoriev I.V."/>
            <person name="Lynch M."/>
            <person name="Boore J.L."/>
        </authorList>
    </citation>
    <scope>NUCLEOTIDE SEQUENCE [LARGE SCALE GENOMIC DNA]</scope>
</reference>
<dbReference type="KEGG" id="dpx:DAPPUDRAFT_264823"/>
<evidence type="ECO:0000313" key="2">
    <source>
        <dbReference type="Proteomes" id="UP000000305"/>
    </source>
</evidence>
<dbReference type="Proteomes" id="UP000000305">
    <property type="component" value="Unassembled WGS sequence"/>
</dbReference>
<sequence>MEQFDILRCVFSSNANIKFFSKLVCVAYSISWESRLLLEFKLKEEVNATPLLYTS</sequence>
<organism evidence="1 2">
    <name type="scientific">Daphnia pulex</name>
    <name type="common">Water flea</name>
    <dbReference type="NCBI Taxonomy" id="6669"/>
    <lineage>
        <taxon>Eukaryota</taxon>
        <taxon>Metazoa</taxon>
        <taxon>Ecdysozoa</taxon>
        <taxon>Arthropoda</taxon>
        <taxon>Crustacea</taxon>
        <taxon>Branchiopoda</taxon>
        <taxon>Diplostraca</taxon>
        <taxon>Cladocera</taxon>
        <taxon>Anomopoda</taxon>
        <taxon>Daphniidae</taxon>
        <taxon>Daphnia</taxon>
    </lineage>
</organism>
<dbReference type="AlphaFoldDB" id="E9HSE1"/>
<keyword evidence="2" id="KW-1185">Reference proteome</keyword>
<evidence type="ECO:0000313" key="1">
    <source>
        <dbReference type="EMBL" id="EFX65342.1"/>
    </source>
</evidence>
<dbReference type="EMBL" id="GL732750">
    <property type="protein sequence ID" value="EFX65342.1"/>
    <property type="molecule type" value="Genomic_DNA"/>
</dbReference>